<dbReference type="AlphaFoldDB" id="S8EQJ6"/>
<evidence type="ECO:0000256" key="1">
    <source>
        <dbReference type="SAM" id="Phobius"/>
    </source>
</evidence>
<keyword evidence="1" id="KW-1133">Transmembrane helix</keyword>
<dbReference type="GO" id="GO:0016020">
    <property type="term" value="C:membrane"/>
    <property type="evidence" value="ECO:0007669"/>
    <property type="project" value="InterPro"/>
</dbReference>
<proteinExistence type="predicted"/>
<feature type="domain" description="STAS" evidence="2">
    <location>
        <begin position="56"/>
        <end position="168"/>
    </location>
</feature>
<dbReference type="OrthoDB" id="288203at2759"/>
<sequence length="265" mass="30328">SSLAGLFFLTVVFGAMEGILVSIVLSLLWLLRKTSRPQCIVLGRLPQTYIYRNIERFRMAKEEPGIKIVRFDASLNFSNSDYFDSRVRQKLEPSTRYLIIDGSSINDLDVTSIRMLQRLCSHLKQNGITMVFANWKGPMRDFLQRAQFYETLPPENCFLSLHDAVFWAKQKLAAQQKIYEVHALDRAGIPGVRTFANAVETQGNMIRHRRRGHRVVMRGSSRCVSRGVTVLFLSAVGSGVSFKYPKSLHAHMPSRMFLFLVFVYV</sequence>
<accession>S8EQJ6</accession>
<protein>
    <recommendedName>
        <fullName evidence="2">STAS domain-containing protein</fullName>
    </recommendedName>
</protein>
<evidence type="ECO:0000313" key="3">
    <source>
        <dbReference type="EMBL" id="EPT24472.1"/>
    </source>
</evidence>
<dbReference type="EMBL" id="KE139502">
    <property type="protein sequence ID" value="EPT24472.1"/>
    <property type="molecule type" value="Genomic_DNA"/>
</dbReference>
<evidence type="ECO:0000259" key="2">
    <source>
        <dbReference type="PROSITE" id="PS50801"/>
    </source>
</evidence>
<dbReference type="InterPro" id="IPR001902">
    <property type="entry name" value="SLC26A/SulP_fam"/>
</dbReference>
<dbReference type="InterPro" id="IPR036513">
    <property type="entry name" value="STAS_dom_sf"/>
</dbReference>
<evidence type="ECO:0000313" key="4">
    <source>
        <dbReference type="Proteomes" id="UP000001529"/>
    </source>
</evidence>
<dbReference type="VEuPathDB" id="ToxoDB:TGME49_324900"/>
<name>S8EQJ6_TOXGM</name>
<dbReference type="Pfam" id="PF01740">
    <property type="entry name" value="STAS"/>
    <property type="match status" value="1"/>
</dbReference>
<feature type="transmembrane region" description="Helical" evidence="1">
    <location>
        <begin position="6"/>
        <end position="31"/>
    </location>
</feature>
<dbReference type="CDD" id="cd07042">
    <property type="entry name" value="STAS_SulP_like_sulfate_transporter"/>
    <property type="match status" value="1"/>
</dbReference>
<dbReference type="PROSITE" id="PS50801">
    <property type="entry name" value="STAS"/>
    <property type="match status" value="1"/>
</dbReference>
<dbReference type="GeneID" id="29769913"/>
<dbReference type="InterPro" id="IPR002645">
    <property type="entry name" value="STAS_dom"/>
</dbReference>
<keyword evidence="4" id="KW-1185">Reference proteome</keyword>
<dbReference type="SUPFAM" id="SSF52091">
    <property type="entry name" value="SpoIIaa-like"/>
    <property type="match status" value="1"/>
</dbReference>
<dbReference type="GO" id="GO:0055085">
    <property type="term" value="P:transmembrane transport"/>
    <property type="evidence" value="ECO:0007669"/>
    <property type="project" value="InterPro"/>
</dbReference>
<organism evidence="3 4">
    <name type="scientific">Toxoplasma gondii (strain ATCC 50611 / Me49)</name>
    <dbReference type="NCBI Taxonomy" id="508771"/>
    <lineage>
        <taxon>Eukaryota</taxon>
        <taxon>Sar</taxon>
        <taxon>Alveolata</taxon>
        <taxon>Apicomplexa</taxon>
        <taxon>Conoidasida</taxon>
        <taxon>Coccidia</taxon>
        <taxon>Eucoccidiorida</taxon>
        <taxon>Eimeriorina</taxon>
        <taxon>Sarcocystidae</taxon>
        <taxon>Toxoplasma</taxon>
    </lineage>
</organism>
<dbReference type="PANTHER" id="PTHR11814">
    <property type="entry name" value="SULFATE TRANSPORTER"/>
    <property type="match status" value="1"/>
</dbReference>
<dbReference type="Gene3D" id="3.30.750.24">
    <property type="entry name" value="STAS domain"/>
    <property type="match status" value="1"/>
</dbReference>
<keyword evidence="1" id="KW-0472">Membrane</keyword>
<feature type="non-terminal residue" evidence="3">
    <location>
        <position position="1"/>
    </location>
</feature>
<keyword evidence="1" id="KW-0812">Transmembrane</keyword>
<dbReference type="RefSeq" id="XP_018634711.1">
    <property type="nucleotide sequence ID" value="XM_018783075.1"/>
</dbReference>
<gene>
    <name evidence="3" type="ORF">TGME49_324900</name>
</gene>
<dbReference type="Proteomes" id="UP000001529">
    <property type="component" value="Unassembled WGS sequence"/>
</dbReference>
<reference evidence="3" key="1">
    <citation type="submission" date="2013-04" db="EMBL/GenBank/DDBJ databases">
        <authorList>
            <person name="Sibley D."/>
            <person name="Venepally P."/>
            <person name="Karamycheva S."/>
            <person name="Hadjithomas M."/>
            <person name="Khan A."/>
            <person name="Brunk B."/>
            <person name="Roos D."/>
            <person name="Caler E."/>
            <person name="Lorenzi H."/>
        </authorList>
    </citation>
    <scope>NUCLEOTIDE SEQUENCE</scope>
    <source>
        <strain evidence="3">ME49</strain>
    </source>
</reference>